<organism evidence="4 5">
    <name type="scientific">Adlercreutzia muris</name>
    <dbReference type="NCBI Taxonomy" id="1796610"/>
    <lineage>
        <taxon>Bacteria</taxon>
        <taxon>Bacillati</taxon>
        <taxon>Actinomycetota</taxon>
        <taxon>Coriobacteriia</taxon>
        <taxon>Eggerthellales</taxon>
        <taxon>Eggerthellaceae</taxon>
        <taxon>Adlercreutzia</taxon>
    </lineage>
</organism>
<feature type="compositionally biased region" description="Basic and acidic residues" evidence="1">
    <location>
        <begin position="1"/>
        <end position="28"/>
    </location>
</feature>
<gene>
    <name evidence="4" type="ORF">F8D48_05175</name>
</gene>
<accession>A0A7C8FWS6</accession>
<feature type="compositionally biased region" description="Basic residues" evidence="1">
    <location>
        <begin position="35"/>
        <end position="47"/>
    </location>
</feature>
<keyword evidence="2" id="KW-0472">Membrane</keyword>
<feature type="region of interest" description="Disordered" evidence="1">
    <location>
        <begin position="1"/>
        <end position="56"/>
    </location>
</feature>
<keyword evidence="2" id="KW-0812">Transmembrane</keyword>
<sequence length="256" mass="27356">MVSDRGDGPGHRGVRRGDCWRGLRDRRPGRSLAHPVRRPRRRSRAHGRLPSSGRGPRVGLRHLQLLGRALARAALIVRLGSAAPRRGRAGHCGCREDGQATVEAAFALPVLFLLVLSLVQPGIVLYDRMVMASAAAEGCRLLAAGAGDEGAAVALVKRHLGSVPEQENFHVHRSGCTWEVICEGGGAADRSRVTVRTEVRPLPLLDMGAALLGLVNERGNLVVEVTAEAPTRAPWAQRSLGGVSPEEKAGAWCDED</sequence>
<feature type="domain" description="TadE-like" evidence="3">
    <location>
        <begin position="98"/>
        <end position="140"/>
    </location>
</feature>
<evidence type="ECO:0000313" key="5">
    <source>
        <dbReference type="Proteomes" id="UP000479639"/>
    </source>
</evidence>
<evidence type="ECO:0000256" key="2">
    <source>
        <dbReference type="SAM" id="Phobius"/>
    </source>
</evidence>
<protein>
    <recommendedName>
        <fullName evidence="3">TadE-like domain-containing protein</fullName>
    </recommendedName>
</protein>
<name>A0A7C8FWS6_9ACTN</name>
<reference evidence="4 5" key="1">
    <citation type="submission" date="2019-09" db="EMBL/GenBank/DDBJ databases">
        <title>Whole genome shotgun sequencing (WGS) of Ellagibacter isourolithinifaciens DSM 104140(T) and Adlercreutzia muris DSM 29508(T).</title>
        <authorList>
            <person name="Stoll D.A."/>
            <person name="Danylec N."/>
            <person name="Huch M."/>
        </authorList>
    </citation>
    <scope>NUCLEOTIDE SEQUENCE [LARGE SCALE GENOMIC DNA]</scope>
    <source>
        <strain evidence="4 5">DSM 29508</strain>
    </source>
</reference>
<dbReference type="Pfam" id="PF07811">
    <property type="entry name" value="TadE"/>
    <property type="match status" value="1"/>
</dbReference>
<dbReference type="AlphaFoldDB" id="A0A7C8FWS6"/>
<dbReference type="EMBL" id="WAJS01000013">
    <property type="protein sequence ID" value="KAB1648681.1"/>
    <property type="molecule type" value="Genomic_DNA"/>
</dbReference>
<evidence type="ECO:0000313" key="4">
    <source>
        <dbReference type="EMBL" id="KAB1648681.1"/>
    </source>
</evidence>
<dbReference type="Proteomes" id="UP000479639">
    <property type="component" value="Unassembled WGS sequence"/>
</dbReference>
<evidence type="ECO:0000256" key="1">
    <source>
        <dbReference type="SAM" id="MobiDB-lite"/>
    </source>
</evidence>
<proteinExistence type="predicted"/>
<keyword evidence="2" id="KW-1133">Transmembrane helix</keyword>
<feature type="transmembrane region" description="Helical" evidence="2">
    <location>
        <begin position="104"/>
        <end position="126"/>
    </location>
</feature>
<feature type="region of interest" description="Disordered" evidence="1">
    <location>
        <begin position="237"/>
        <end position="256"/>
    </location>
</feature>
<evidence type="ECO:0000259" key="3">
    <source>
        <dbReference type="Pfam" id="PF07811"/>
    </source>
</evidence>
<comment type="caution">
    <text evidence="4">The sequence shown here is derived from an EMBL/GenBank/DDBJ whole genome shotgun (WGS) entry which is preliminary data.</text>
</comment>
<dbReference type="InterPro" id="IPR012495">
    <property type="entry name" value="TadE-like_dom"/>
</dbReference>
<keyword evidence="5" id="KW-1185">Reference proteome</keyword>